<organism evidence="1 2">
    <name type="scientific">Heterorhabditis bacteriophora</name>
    <name type="common">Entomopathogenic nematode worm</name>
    <dbReference type="NCBI Taxonomy" id="37862"/>
    <lineage>
        <taxon>Eukaryota</taxon>
        <taxon>Metazoa</taxon>
        <taxon>Ecdysozoa</taxon>
        <taxon>Nematoda</taxon>
        <taxon>Chromadorea</taxon>
        <taxon>Rhabditida</taxon>
        <taxon>Rhabditina</taxon>
        <taxon>Rhabditomorpha</taxon>
        <taxon>Strongyloidea</taxon>
        <taxon>Heterorhabditidae</taxon>
        <taxon>Heterorhabditis</taxon>
    </lineage>
</organism>
<dbReference type="WBParaSite" id="Hba_10728">
    <property type="protein sequence ID" value="Hba_10728"/>
    <property type="gene ID" value="Hba_10728"/>
</dbReference>
<evidence type="ECO:0000313" key="2">
    <source>
        <dbReference type="WBParaSite" id="Hba_10728"/>
    </source>
</evidence>
<reference evidence="2" key="1">
    <citation type="submission" date="2016-11" db="UniProtKB">
        <authorList>
            <consortium name="WormBaseParasite"/>
        </authorList>
    </citation>
    <scope>IDENTIFICATION</scope>
</reference>
<accession>A0A1I7WZW5</accession>
<keyword evidence="1" id="KW-1185">Reference proteome</keyword>
<sequence>MMYVYVLTSILFVKPLMAHLLLKLYDLIHEVLLDEAILRLIWTGIARLPSVNPPDIAIDCYPYLLSYSGQCPLVETPQWRHPTGETIISFSVMFNAHHMQRYS</sequence>
<dbReference type="AlphaFoldDB" id="A0A1I7WZW5"/>
<proteinExistence type="predicted"/>
<name>A0A1I7WZW5_HETBA</name>
<dbReference type="Proteomes" id="UP000095283">
    <property type="component" value="Unplaced"/>
</dbReference>
<protein>
    <submittedName>
        <fullName evidence="2">Secreted protein</fullName>
    </submittedName>
</protein>
<evidence type="ECO:0000313" key="1">
    <source>
        <dbReference type="Proteomes" id="UP000095283"/>
    </source>
</evidence>